<reference evidence="2 3" key="1">
    <citation type="submission" date="2014-11" db="EMBL/GenBank/DDBJ databases">
        <title>Genome sequence of Flavihumibacter solisilvae 3-3.</title>
        <authorList>
            <person name="Zhou G."/>
            <person name="Li M."/>
            <person name="Wang G."/>
        </authorList>
    </citation>
    <scope>NUCLEOTIDE SEQUENCE [LARGE SCALE GENOMIC DNA]</scope>
    <source>
        <strain evidence="2 3">3-3</strain>
    </source>
</reference>
<dbReference type="OrthoDB" id="1404523at2"/>
<protein>
    <recommendedName>
        <fullName evidence="1">Beta-ketoacyl synthase-like N-terminal domain-containing protein</fullName>
    </recommendedName>
</protein>
<dbReference type="Pfam" id="PF13723">
    <property type="entry name" value="Ketoacyl-synt_2"/>
    <property type="match status" value="1"/>
</dbReference>
<dbReference type="RefSeq" id="WP_039138602.1">
    <property type="nucleotide sequence ID" value="NZ_JSVC01000008.1"/>
</dbReference>
<dbReference type="EMBL" id="JSVC01000008">
    <property type="protein sequence ID" value="KIC95152.1"/>
    <property type="molecule type" value="Genomic_DNA"/>
</dbReference>
<evidence type="ECO:0000313" key="2">
    <source>
        <dbReference type="EMBL" id="KIC95152.1"/>
    </source>
</evidence>
<feature type="domain" description="Beta-ketoacyl synthase-like N-terminal" evidence="1">
    <location>
        <begin position="41"/>
        <end position="175"/>
    </location>
</feature>
<proteinExistence type="predicted"/>
<dbReference type="AlphaFoldDB" id="A0A0C1L4W6"/>
<gene>
    <name evidence="2" type="ORF">OI18_07495</name>
</gene>
<sequence length="330" mass="35705">MFITAASAISPQKSFRNADGFTAVPLTGGNRLLCSEPDYSSLIEPKLIRRMSRIIRMGVATAIDALQQAGVTDPSAIITGTAYGCLEDTGIFLKRMVENKEEMLTPTAFIQSTHNTVGAQIALMLKCNSYNNTYVHRALSFETALLDTMMLLKENGTSQVLVGAADELTDQSFIILERFGLFRKQPAGEGAAFFVAKASPDAAIAEVKGIRTLINPGTQQVEDAVKTLLQTHGLGADDVQLLLSGRTADTAMDQYYNVVEQTIGNEAAVIQFKALCGEYPTSTSFALWLACITMQGKTMPGMTDASHVRYAVIYNADKSGYHSIMLISKC</sequence>
<name>A0A0C1L4W6_9BACT</name>
<evidence type="ECO:0000313" key="3">
    <source>
        <dbReference type="Proteomes" id="UP000031408"/>
    </source>
</evidence>
<dbReference type="SUPFAM" id="SSF53901">
    <property type="entry name" value="Thiolase-like"/>
    <property type="match status" value="1"/>
</dbReference>
<accession>A0A0C1L4W6</accession>
<evidence type="ECO:0000259" key="1">
    <source>
        <dbReference type="Pfam" id="PF13723"/>
    </source>
</evidence>
<dbReference type="InterPro" id="IPR014030">
    <property type="entry name" value="Ketoacyl_synth_N"/>
</dbReference>
<keyword evidence="3" id="KW-1185">Reference proteome</keyword>
<organism evidence="2 3">
    <name type="scientific">Flavihumibacter solisilvae</name>
    <dbReference type="NCBI Taxonomy" id="1349421"/>
    <lineage>
        <taxon>Bacteria</taxon>
        <taxon>Pseudomonadati</taxon>
        <taxon>Bacteroidota</taxon>
        <taxon>Chitinophagia</taxon>
        <taxon>Chitinophagales</taxon>
        <taxon>Chitinophagaceae</taxon>
        <taxon>Flavihumibacter</taxon>
    </lineage>
</organism>
<comment type="caution">
    <text evidence="2">The sequence shown here is derived from an EMBL/GenBank/DDBJ whole genome shotgun (WGS) entry which is preliminary data.</text>
</comment>
<dbReference type="Gene3D" id="3.40.47.10">
    <property type="match status" value="1"/>
</dbReference>
<dbReference type="InterPro" id="IPR016039">
    <property type="entry name" value="Thiolase-like"/>
</dbReference>
<dbReference type="GO" id="GO:0016746">
    <property type="term" value="F:acyltransferase activity"/>
    <property type="evidence" value="ECO:0007669"/>
    <property type="project" value="InterPro"/>
</dbReference>
<dbReference type="STRING" id="1349421.OI18_07495"/>
<dbReference type="Proteomes" id="UP000031408">
    <property type="component" value="Unassembled WGS sequence"/>
</dbReference>